<dbReference type="GO" id="GO:0015074">
    <property type="term" value="P:DNA integration"/>
    <property type="evidence" value="ECO:0007669"/>
    <property type="project" value="InterPro"/>
</dbReference>
<dbReference type="EMBL" id="AM902716">
    <property type="protein sequence ID" value="CAP41473.1"/>
    <property type="molecule type" value="Genomic_DNA"/>
</dbReference>
<dbReference type="KEGG" id="bpt:Bpet1207"/>
<evidence type="ECO:0000313" key="10">
    <source>
        <dbReference type="Proteomes" id="UP000001225"/>
    </source>
</evidence>
<evidence type="ECO:0000313" key="5">
    <source>
        <dbReference type="EMBL" id="CAP41445.1"/>
    </source>
</evidence>
<dbReference type="EMBL" id="AM902716">
    <property type="protein sequence ID" value="CAP40546.1"/>
    <property type="molecule type" value="Genomic_DNA"/>
</dbReference>
<dbReference type="Gene3D" id="3.30.420.10">
    <property type="entry name" value="Ribonuclease H-like superfamily/Ribonuclease H"/>
    <property type="match status" value="1"/>
</dbReference>
<dbReference type="PANTHER" id="PTHR46889:SF4">
    <property type="entry name" value="TRANSPOSASE INSO FOR INSERTION SEQUENCE ELEMENT IS911B-RELATED"/>
    <property type="match status" value="1"/>
</dbReference>
<dbReference type="AlphaFoldDB" id="A9HXQ1"/>
<evidence type="ECO:0000313" key="4">
    <source>
        <dbReference type="EMBL" id="CAP41438.1"/>
    </source>
</evidence>
<reference evidence="2 10" key="1">
    <citation type="journal article" date="2008" name="BMC Genomics">
        <title>The missing link: Bordetella petrii is endowed with both the metabolic versatility of environmental bacteria and virulence traits of pathogenic Bordetellae.</title>
        <authorList>
            <person name="Gross R."/>
            <person name="Guzman C.A."/>
            <person name="Sebaihia M."/>
            <person name="Martins Dos Santos V.A."/>
            <person name="Pieper D.H."/>
            <person name="Koebnik R."/>
            <person name="Lechner M."/>
            <person name="Bartels D."/>
            <person name="Buhrmester J."/>
            <person name="Choudhuri J.V."/>
            <person name="Ebensen T."/>
            <person name="Gaigalat L."/>
            <person name="Herrmann S."/>
            <person name="Khachane A.N."/>
            <person name="Larisch C."/>
            <person name="Link S."/>
            <person name="Linke B."/>
            <person name="Meyer F."/>
            <person name="Mormann S."/>
            <person name="Nakunst D."/>
            <person name="Rueckert C."/>
            <person name="Schneiker-Bekel S."/>
            <person name="Schulze K."/>
            <person name="Vorhoelter F.J."/>
            <person name="Yevsa T."/>
            <person name="Engle J.T."/>
            <person name="Goldman W.E."/>
            <person name="Puehler A."/>
            <person name="Goebel U.B."/>
            <person name="Goesmann A."/>
            <person name="Bloecker H."/>
            <person name="Kaiser O."/>
            <person name="Martinez-Arias R."/>
        </authorList>
    </citation>
    <scope>NUCLEOTIDE SEQUENCE [LARGE SCALE GENOMIC DNA]</scope>
    <source>
        <strain evidence="10">ATCC BAA-461 / DSM 12804 / CCUG 43448 / CIP 107267 / Se-1111R</strain>
        <strain evidence="2">DSM 12804</strain>
    </source>
</reference>
<dbReference type="eggNOG" id="COG2801">
    <property type="taxonomic scope" value="Bacteria"/>
</dbReference>
<dbReference type="KEGG" id="bpt:Bpet1139"/>
<feature type="domain" description="Integrase catalytic" evidence="1">
    <location>
        <begin position="133"/>
        <end position="299"/>
    </location>
</feature>
<evidence type="ECO:0000313" key="3">
    <source>
        <dbReference type="EMBL" id="CAP40936.1"/>
    </source>
</evidence>
<dbReference type="PROSITE" id="PS50994">
    <property type="entry name" value="INTEGRASE"/>
    <property type="match status" value="1"/>
</dbReference>
<dbReference type="STRING" id="94624.Bpet0215"/>
<dbReference type="KEGG" id="bpt:Bpet4601"/>
<dbReference type="KEGG" id="bpt:Bpet0604"/>
<dbReference type="Pfam" id="PF00665">
    <property type="entry name" value="rve"/>
    <property type="match status" value="1"/>
</dbReference>
<dbReference type="SUPFAM" id="SSF53098">
    <property type="entry name" value="Ribonuclease H-like"/>
    <property type="match status" value="1"/>
</dbReference>
<dbReference type="EMBL" id="AM902716">
    <property type="protein sequence ID" value="CAP41445.1"/>
    <property type="molecule type" value="Genomic_DNA"/>
</dbReference>
<sequence length="354" mass="40537">MTNAQDRRQAVALVDEARQAGARLQSACIELGIGLNTYRRWATGDEDRRPHAIHATPSHALTDAERQAVLQACHRPEFASLPPAQIVVRLLDEEGRYLASESTFYRVLRQADEQHRRGRARAPRHAGAPRRHCADAPNQLWSWDVTYLHTRIRGRFYYLYLILDIYSRKIVGAEVFESENMANSATIIQRAVLREQCQHRPLVLHADNGSAMKGSTLQVTLEKLGITASHSRPQVSNDNAYSEALFRTCKYRPGYPIDGFASVQAARLWVHQFIHWYNHEHRHSAIRYLAPAQRHAGLDAPILQARQRLYQQARQRHPARWSGKLRNWQPIGSVWLNPEPDQHEQDTDPVLEAA</sequence>
<dbReference type="KEGG" id="bpt:Bpet1113"/>
<evidence type="ECO:0000259" key="1">
    <source>
        <dbReference type="PROSITE" id="PS50994"/>
    </source>
</evidence>
<dbReference type="EMBL" id="AM902716">
    <property type="protein sequence ID" value="CAP41438.1"/>
    <property type="molecule type" value="Genomic_DNA"/>
</dbReference>
<organism evidence="2 10">
    <name type="scientific">Bordetella petrii (strain ATCC BAA-461 / DSM 12804 / CCUG 43448 / CIP 107267 / Se-1111R)</name>
    <dbReference type="NCBI Taxonomy" id="340100"/>
    <lineage>
        <taxon>Bacteria</taxon>
        <taxon>Pseudomonadati</taxon>
        <taxon>Pseudomonadota</taxon>
        <taxon>Betaproteobacteria</taxon>
        <taxon>Burkholderiales</taxon>
        <taxon>Alcaligenaceae</taxon>
        <taxon>Bordetella</taxon>
    </lineage>
</organism>
<dbReference type="InterPro" id="IPR036397">
    <property type="entry name" value="RNaseH_sf"/>
</dbReference>
<dbReference type="EMBL" id="AM902716">
    <property type="protein sequence ID" value="CAP44952.1"/>
    <property type="molecule type" value="Genomic_DNA"/>
</dbReference>
<evidence type="ECO:0000313" key="2">
    <source>
        <dbReference type="EMBL" id="CAP40546.1"/>
    </source>
</evidence>
<gene>
    <name evidence="2" type="ordered locus">Bpet0215</name>
    <name evidence="3" type="ordered locus">Bpet0604</name>
    <name evidence="4" type="ordered locus">Bpet1106</name>
    <name evidence="5" type="ordered locus">Bpet1113</name>
    <name evidence="6" type="ordered locus">Bpet1139</name>
    <name evidence="7" type="ordered locus">Bpet1199</name>
    <name evidence="8" type="ordered locus">Bpet1207</name>
    <name evidence="9" type="ordered locus">Bpet4601</name>
</gene>
<dbReference type="PANTHER" id="PTHR46889">
    <property type="entry name" value="TRANSPOSASE INSF FOR INSERTION SEQUENCE IS3B-RELATED"/>
    <property type="match status" value="1"/>
</dbReference>
<dbReference type="InterPro" id="IPR050900">
    <property type="entry name" value="Transposase_IS3/IS150/IS904"/>
</dbReference>
<evidence type="ECO:0000313" key="8">
    <source>
        <dbReference type="EMBL" id="CAP41541.1"/>
    </source>
</evidence>
<dbReference type="EMBL" id="AM902716">
    <property type="protein sequence ID" value="CAP40936.1"/>
    <property type="molecule type" value="Genomic_DNA"/>
</dbReference>
<evidence type="ECO:0000313" key="6">
    <source>
        <dbReference type="EMBL" id="CAP41473.1"/>
    </source>
</evidence>
<dbReference type="Proteomes" id="UP000001225">
    <property type="component" value="Chromosome"/>
</dbReference>
<keyword evidence="10" id="KW-1185">Reference proteome</keyword>
<dbReference type="NCBIfam" id="NF033516">
    <property type="entry name" value="transpos_IS3"/>
    <property type="match status" value="1"/>
</dbReference>
<dbReference type="KEGG" id="bpt:Bpet1106"/>
<dbReference type="KEGG" id="bpt:Bpet1199"/>
<dbReference type="KEGG" id="bpt:Bpet0215"/>
<dbReference type="InterPro" id="IPR012337">
    <property type="entry name" value="RNaseH-like_sf"/>
</dbReference>
<dbReference type="GO" id="GO:0003676">
    <property type="term" value="F:nucleic acid binding"/>
    <property type="evidence" value="ECO:0007669"/>
    <property type="project" value="InterPro"/>
</dbReference>
<proteinExistence type="predicted"/>
<name>A9HXQ1_BORPD</name>
<protein>
    <submittedName>
        <fullName evidence="2">Transposase</fullName>
    </submittedName>
</protein>
<dbReference type="InterPro" id="IPR001584">
    <property type="entry name" value="Integrase_cat-core"/>
</dbReference>
<evidence type="ECO:0000313" key="7">
    <source>
        <dbReference type="EMBL" id="CAP41533.1"/>
    </source>
</evidence>
<dbReference type="EMBL" id="AM902716">
    <property type="protein sequence ID" value="CAP41533.1"/>
    <property type="molecule type" value="Genomic_DNA"/>
</dbReference>
<evidence type="ECO:0000313" key="9">
    <source>
        <dbReference type="EMBL" id="CAP44952.1"/>
    </source>
</evidence>
<dbReference type="EMBL" id="AM902716">
    <property type="protein sequence ID" value="CAP41541.1"/>
    <property type="molecule type" value="Genomic_DNA"/>
</dbReference>
<dbReference type="InterPro" id="IPR048020">
    <property type="entry name" value="Transpos_IS3"/>
</dbReference>
<accession>A9HXQ1</accession>